<feature type="transmembrane region" description="Helical" evidence="2">
    <location>
        <begin position="417"/>
        <end position="435"/>
    </location>
</feature>
<organism evidence="3 4">
    <name type="scientific">Bifidobacterium animalis subsp. lactis CNCM I-2494</name>
    <dbReference type="NCBI Taxonomy" id="1042403"/>
    <lineage>
        <taxon>Bacteria</taxon>
        <taxon>Bacillati</taxon>
        <taxon>Actinomycetota</taxon>
        <taxon>Actinomycetes</taxon>
        <taxon>Bifidobacteriales</taxon>
        <taxon>Bifidobacteriaceae</taxon>
        <taxon>Bifidobacterium</taxon>
    </lineage>
</organism>
<protein>
    <submittedName>
        <fullName evidence="3">ABC transporter permease protein</fullName>
    </submittedName>
</protein>
<dbReference type="KEGG" id="bnm:BALAC2494_00629"/>
<reference evidence="3 4" key="1">
    <citation type="journal article" date="2011" name="J. Bacteriol.">
        <title>Genome Sequence of the Probiotic Strain Bifidobacterium animalis subsp. lactis CNCM I-2494.</title>
        <authorList>
            <person name="Chervaux C."/>
            <person name="Grimaldi C."/>
            <person name="Bolotin A."/>
            <person name="Quinquis B."/>
            <person name="Legrain-Raspaud S."/>
            <person name="van Hylckama Vlieg J.E."/>
            <person name="Denariaz G."/>
            <person name="Smokvina T."/>
        </authorList>
    </citation>
    <scope>NUCLEOTIDE SEQUENCE [LARGE SCALE GENOMIC DNA]</scope>
    <source>
        <strain evidence="3 4">CNCM I-2494</strain>
    </source>
</reference>
<feature type="transmembrane region" description="Helical" evidence="2">
    <location>
        <begin position="527"/>
        <end position="550"/>
    </location>
</feature>
<feature type="transmembrane region" description="Helical" evidence="2">
    <location>
        <begin position="496"/>
        <end position="521"/>
    </location>
</feature>
<proteinExistence type="predicted"/>
<sequence>MSATQTPPMEAPRDAQVTPMNRDAGGERPNIVTTMVRLRWSLMFAAMRKSPWQVVGYVLALLMALGIVVGAGLAAFALTGGAVEWNEAAFAVLRVVMVNAGTVGIIFAALIQLLLIGESSTMSAQKFSLFGIGDRTLTAGLYLSAFTGLPATCAFLSLLCASRLYVGYGTGAVLGGVLSAALTVMVAMCFSKAALSLASQLTRTERGKNTLYILVTLLVVVAAQLPNIYVNTHTEEDFSAIDVNGLVRLTDVVGWLPFGWSLGLPFDAARGNAAACIARVALALVFCALCFAASVWCIRRERLQGEPQSNVRRERSIGAFNWMPDSASGAISARLFISLKRDPRQAMQYVLPVLFIVIFALQSHGESMVVWQCFLWMGLMMLIGESNGIAYDGRAYAMEQIAGVPGRVDRWGRTRVYLAYLAIFYVLCALLTYALTGDWRTPAGVMRGITCTVVGFGVVLISLGSAEFFSTFLMYPVPSIRKPFSSPQGRAMAQGLFPFAFMLATCVMALPTGIVAIVLAATGHWGMNWVLMPVSLANGVLFLWLGVWLGGKILDARGLKVLATLDNFASLQQ</sequence>
<evidence type="ECO:0000256" key="1">
    <source>
        <dbReference type="SAM" id="MobiDB-lite"/>
    </source>
</evidence>
<evidence type="ECO:0000313" key="3">
    <source>
        <dbReference type="EMBL" id="AEK29954.1"/>
    </source>
</evidence>
<keyword evidence="2" id="KW-0472">Membrane</keyword>
<dbReference type="EMBL" id="CP002915">
    <property type="protein sequence ID" value="AEK29954.1"/>
    <property type="molecule type" value="Genomic_DNA"/>
</dbReference>
<accession>A0A806FLK0</accession>
<feature type="transmembrane region" description="Helical" evidence="2">
    <location>
        <begin position="137"/>
        <end position="159"/>
    </location>
</feature>
<feature type="transmembrane region" description="Helical" evidence="2">
    <location>
        <begin position="91"/>
        <end position="116"/>
    </location>
</feature>
<feature type="transmembrane region" description="Helical" evidence="2">
    <location>
        <begin position="272"/>
        <end position="298"/>
    </location>
</feature>
<feature type="transmembrane region" description="Helical" evidence="2">
    <location>
        <begin position="54"/>
        <end position="79"/>
    </location>
</feature>
<evidence type="ECO:0000313" key="4">
    <source>
        <dbReference type="Proteomes" id="UP000008394"/>
    </source>
</evidence>
<keyword evidence="2" id="KW-1133">Transmembrane helix</keyword>
<dbReference type="Proteomes" id="UP000008394">
    <property type="component" value="Chromosome"/>
</dbReference>
<feature type="transmembrane region" description="Helical" evidence="2">
    <location>
        <begin position="369"/>
        <end position="391"/>
    </location>
</feature>
<feature type="transmembrane region" description="Helical" evidence="2">
    <location>
        <begin position="346"/>
        <end position="363"/>
    </location>
</feature>
<evidence type="ECO:0000256" key="2">
    <source>
        <dbReference type="SAM" id="Phobius"/>
    </source>
</evidence>
<dbReference type="AlphaFoldDB" id="A0A806FLK0"/>
<keyword evidence="2" id="KW-0812">Transmembrane</keyword>
<feature type="transmembrane region" description="Helical" evidence="2">
    <location>
        <begin position="211"/>
        <end position="229"/>
    </location>
</feature>
<gene>
    <name evidence="3" type="ORF">BALAC2494_00629</name>
</gene>
<feature type="transmembrane region" description="Helical" evidence="2">
    <location>
        <begin position="165"/>
        <end position="190"/>
    </location>
</feature>
<name>A0A806FLK0_BIFAN</name>
<feature type="transmembrane region" description="Helical" evidence="2">
    <location>
        <begin position="455"/>
        <end position="475"/>
    </location>
</feature>
<feature type="region of interest" description="Disordered" evidence="1">
    <location>
        <begin position="1"/>
        <end position="27"/>
    </location>
</feature>